<protein>
    <submittedName>
        <fullName evidence="1">Uncharacterized protein</fullName>
    </submittedName>
</protein>
<proteinExistence type="predicted"/>
<evidence type="ECO:0000313" key="2">
    <source>
        <dbReference type="Proteomes" id="UP000032266"/>
    </source>
</evidence>
<dbReference type="Proteomes" id="UP000032266">
    <property type="component" value="Chromosome"/>
</dbReference>
<dbReference type="EMBL" id="CP007142">
    <property type="protein sequence ID" value="AJQ97086.1"/>
    <property type="molecule type" value="Genomic_DNA"/>
</dbReference>
<dbReference type="HOGENOM" id="CLU_2825101_0_0_6"/>
<dbReference type="KEGG" id="gsn:YC6258_05056"/>
<dbReference type="AlphaFoldDB" id="A0A0C5VS87"/>
<dbReference type="RefSeq" id="WP_044618927.1">
    <property type="nucleotide sequence ID" value="NZ_CP007142.1"/>
</dbReference>
<accession>A0A0C5VS87</accession>
<reference evidence="1 2" key="1">
    <citation type="submission" date="2014-01" db="EMBL/GenBank/DDBJ databases">
        <title>Full genme sequencing of cellulolytic bacterium Gynuella sunshinyii YC6258T gen. nov., sp. nov.</title>
        <authorList>
            <person name="Khan H."/>
            <person name="Chung E.J."/>
            <person name="Chung Y.R."/>
        </authorList>
    </citation>
    <scope>NUCLEOTIDE SEQUENCE [LARGE SCALE GENOMIC DNA]</scope>
    <source>
        <strain evidence="1 2">YC6258</strain>
    </source>
</reference>
<gene>
    <name evidence="1" type="ORF">YC6258_05056</name>
</gene>
<keyword evidence="2" id="KW-1185">Reference proteome</keyword>
<organism evidence="1 2">
    <name type="scientific">Gynuella sunshinyii YC6258</name>
    <dbReference type="NCBI Taxonomy" id="1445510"/>
    <lineage>
        <taxon>Bacteria</taxon>
        <taxon>Pseudomonadati</taxon>
        <taxon>Pseudomonadota</taxon>
        <taxon>Gammaproteobacteria</taxon>
        <taxon>Oceanospirillales</taxon>
        <taxon>Saccharospirillaceae</taxon>
        <taxon>Gynuella</taxon>
    </lineage>
</organism>
<evidence type="ECO:0000313" key="1">
    <source>
        <dbReference type="EMBL" id="AJQ97086.1"/>
    </source>
</evidence>
<name>A0A0C5VS87_9GAMM</name>
<sequence length="66" mass="7384">MNICNRLAVGNIKNGFGILWQVMKNKVSWAGRTQIGIYQDFVDFSTAVYAATADLRESQTPMQAED</sequence>